<keyword evidence="4" id="KW-0800">Toxin</keyword>
<keyword evidence="4" id="KW-0638">Presynaptic neurotoxin</keyword>
<evidence type="ECO:0000256" key="2">
    <source>
        <dbReference type="ARBA" id="ARBA00022483"/>
    </source>
</evidence>
<keyword evidence="2" id="KW-0268">Exocytosis</keyword>
<gene>
    <name evidence="7" type="ORF">BIW11_03359</name>
</gene>
<dbReference type="InterPro" id="IPR047184">
    <property type="entry name" value="KANK1-4"/>
</dbReference>
<dbReference type="GO" id="GO:0006887">
    <property type="term" value="P:exocytosis"/>
    <property type="evidence" value="ECO:0007669"/>
    <property type="project" value="UniProtKB-KW"/>
</dbReference>
<evidence type="ECO:0000313" key="8">
    <source>
        <dbReference type="Proteomes" id="UP000192247"/>
    </source>
</evidence>
<reference evidence="7 8" key="1">
    <citation type="journal article" date="2017" name="Gigascience">
        <title>Draft genome of the honey bee ectoparasitic mite, Tropilaelaps mercedesae, is shaped by the parasitic life history.</title>
        <authorList>
            <person name="Dong X."/>
            <person name="Armstrong S.D."/>
            <person name="Xia D."/>
            <person name="Makepeace B.L."/>
            <person name="Darby A.C."/>
            <person name="Kadowaki T."/>
        </authorList>
    </citation>
    <scope>NUCLEOTIDE SEQUENCE [LARGE SCALE GENOMIC DNA]</scope>
    <source>
        <strain evidence="7">Wuxi-XJTLU</strain>
    </source>
</reference>
<sequence>MESACQILNEYLQRPEKSDPNKLKAAMSRIQTEWFGATSGPETDHLHVQDLLEELDHISNHLLHRVVNMADTNGNTALHYAVSHFNFPVVTRLLDSRATDVNKQNRAGYTPVMLAALATLGANDSQQRATVHRLFQMGDVNAKRTVAVI</sequence>
<accession>A0A1V9XMR1</accession>
<dbReference type="STRING" id="418985.A0A1V9XMR1"/>
<dbReference type="AlphaFoldDB" id="A0A1V9XMR1"/>
<keyword evidence="5" id="KW-1053">Target membrane</keyword>
<comment type="subcellular location">
    <subcellularLocation>
        <location evidence="1">Target cell membrane</location>
    </subcellularLocation>
</comment>
<evidence type="ECO:0000256" key="3">
    <source>
        <dbReference type="ARBA" id="ARBA00022537"/>
    </source>
</evidence>
<dbReference type="SMART" id="SM00248">
    <property type="entry name" value="ANK"/>
    <property type="match status" value="2"/>
</dbReference>
<dbReference type="InterPro" id="IPR002110">
    <property type="entry name" value="Ankyrin_rpt"/>
</dbReference>
<keyword evidence="3" id="KW-1052">Target cell membrane</keyword>
<feature type="repeat" description="ANK" evidence="6">
    <location>
        <begin position="73"/>
        <end position="106"/>
    </location>
</feature>
<evidence type="ECO:0000256" key="6">
    <source>
        <dbReference type="PROSITE-ProRule" id="PRU00023"/>
    </source>
</evidence>
<dbReference type="PROSITE" id="PS50297">
    <property type="entry name" value="ANK_REP_REGION"/>
    <property type="match status" value="1"/>
</dbReference>
<keyword evidence="4" id="KW-0528">Neurotoxin</keyword>
<dbReference type="GO" id="GO:0005856">
    <property type="term" value="C:cytoskeleton"/>
    <property type="evidence" value="ECO:0007669"/>
    <property type="project" value="TreeGrafter"/>
</dbReference>
<dbReference type="PANTHER" id="PTHR24168:SF21">
    <property type="entry name" value="KANK, ISOFORM D"/>
    <property type="match status" value="1"/>
</dbReference>
<name>A0A1V9XMR1_9ACAR</name>
<dbReference type="EMBL" id="MNPL01007353">
    <property type="protein sequence ID" value="OQR74794.1"/>
    <property type="molecule type" value="Genomic_DNA"/>
</dbReference>
<keyword evidence="6" id="KW-0040">ANK repeat</keyword>
<evidence type="ECO:0000256" key="1">
    <source>
        <dbReference type="ARBA" id="ARBA00004175"/>
    </source>
</evidence>
<dbReference type="GO" id="GO:0030837">
    <property type="term" value="P:negative regulation of actin filament polymerization"/>
    <property type="evidence" value="ECO:0007669"/>
    <property type="project" value="InterPro"/>
</dbReference>
<proteinExistence type="predicted"/>
<dbReference type="InParanoid" id="A0A1V9XMR1"/>
<dbReference type="PANTHER" id="PTHR24168">
    <property type="entry name" value="KN MOTIF AND ANKYRIN REPEAT DOMAIN-CONTAINING"/>
    <property type="match status" value="1"/>
</dbReference>
<evidence type="ECO:0000256" key="5">
    <source>
        <dbReference type="ARBA" id="ARBA00023298"/>
    </source>
</evidence>
<dbReference type="SUPFAM" id="SSF48403">
    <property type="entry name" value="Ankyrin repeat"/>
    <property type="match status" value="1"/>
</dbReference>
<comment type="caution">
    <text evidence="7">The sequence shown here is derived from an EMBL/GenBank/DDBJ whole genome shotgun (WGS) entry which is preliminary data.</text>
</comment>
<dbReference type="InterPro" id="IPR036770">
    <property type="entry name" value="Ankyrin_rpt-contain_sf"/>
</dbReference>
<keyword evidence="5" id="KW-0472">Membrane</keyword>
<keyword evidence="8" id="KW-1185">Reference proteome</keyword>
<dbReference type="PROSITE" id="PS50088">
    <property type="entry name" value="ANK_REPEAT"/>
    <property type="match status" value="1"/>
</dbReference>
<protein>
    <submittedName>
        <fullName evidence="7">Uncharacterized protein</fullName>
    </submittedName>
</protein>
<dbReference type="Proteomes" id="UP000192247">
    <property type="component" value="Unassembled WGS sequence"/>
</dbReference>
<dbReference type="GO" id="GO:0005737">
    <property type="term" value="C:cytoplasm"/>
    <property type="evidence" value="ECO:0007669"/>
    <property type="project" value="TreeGrafter"/>
</dbReference>
<evidence type="ECO:0000256" key="4">
    <source>
        <dbReference type="ARBA" id="ARBA00023028"/>
    </source>
</evidence>
<dbReference type="Pfam" id="PF12796">
    <property type="entry name" value="Ank_2"/>
    <property type="match status" value="1"/>
</dbReference>
<dbReference type="GO" id="GO:0044231">
    <property type="term" value="C:host cell presynaptic membrane"/>
    <property type="evidence" value="ECO:0007669"/>
    <property type="project" value="UniProtKB-KW"/>
</dbReference>
<organism evidence="7 8">
    <name type="scientific">Tropilaelaps mercedesae</name>
    <dbReference type="NCBI Taxonomy" id="418985"/>
    <lineage>
        <taxon>Eukaryota</taxon>
        <taxon>Metazoa</taxon>
        <taxon>Ecdysozoa</taxon>
        <taxon>Arthropoda</taxon>
        <taxon>Chelicerata</taxon>
        <taxon>Arachnida</taxon>
        <taxon>Acari</taxon>
        <taxon>Parasitiformes</taxon>
        <taxon>Mesostigmata</taxon>
        <taxon>Gamasina</taxon>
        <taxon>Dermanyssoidea</taxon>
        <taxon>Laelapidae</taxon>
        <taxon>Tropilaelaps</taxon>
    </lineage>
</organism>
<dbReference type="GO" id="GO:0044218">
    <property type="term" value="C:other organism cell membrane"/>
    <property type="evidence" value="ECO:0007669"/>
    <property type="project" value="UniProtKB-KW"/>
</dbReference>
<dbReference type="Gene3D" id="1.25.40.20">
    <property type="entry name" value="Ankyrin repeat-containing domain"/>
    <property type="match status" value="1"/>
</dbReference>
<evidence type="ECO:0000313" key="7">
    <source>
        <dbReference type="EMBL" id="OQR74794.1"/>
    </source>
</evidence>
<dbReference type="OrthoDB" id="5406014at2759"/>